<organism evidence="1 2">
    <name type="scientific">Tanacetum coccineum</name>
    <dbReference type="NCBI Taxonomy" id="301880"/>
    <lineage>
        <taxon>Eukaryota</taxon>
        <taxon>Viridiplantae</taxon>
        <taxon>Streptophyta</taxon>
        <taxon>Embryophyta</taxon>
        <taxon>Tracheophyta</taxon>
        <taxon>Spermatophyta</taxon>
        <taxon>Magnoliopsida</taxon>
        <taxon>eudicotyledons</taxon>
        <taxon>Gunneridae</taxon>
        <taxon>Pentapetalae</taxon>
        <taxon>asterids</taxon>
        <taxon>campanulids</taxon>
        <taxon>Asterales</taxon>
        <taxon>Asteraceae</taxon>
        <taxon>Asteroideae</taxon>
        <taxon>Anthemideae</taxon>
        <taxon>Anthemidinae</taxon>
        <taxon>Tanacetum</taxon>
    </lineage>
</organism>
<dbReference type="PANTHER" id="PTHR45696:SF10">
    <property type="entry name" value="LARGE RIBOSOMAL SUBUNIT PROTEIN P1"/>
    <property type="match status" value="1"/>
</dbReference>
<sequence length="117" mass="12671">MKVLRKERDSIHIEEEDSLENYYSMLLADDANRSPEDTKYTMDILTRCVVSKDELSKKTMKIVPLKEHGEPVVVSVPTSQPSLFVKLAEKKNIEDLSVNVGAGGGGGGAPDVAAPAA</sequence>
<evidence type="ECO:0000313" key="1">
    <source>
        <dbReference type="EMBL" id="GJS88256.1"/>
    </source>
</evidence>
<comment type="caution">
    <text evidence="1">The sequence shown here is derived from an EMBL/GenBank/DDBJ whole genome shotgun (WGS) entry which is preliminary data.</text>
</comment>
<keyword evidence="2" id="KW-1185">Reference proteome</keyword>
<protein>
    <submittedName>
        <fullName evidence="1">Uncharacterized protein</fullName>
    </submittedName>
</protein>
<gene>
    <name evidence="1" type="ORF">Tco_0770892</name>
</gene>
<name>A0ABQ4ZFE1_9ASTR</name>
<dbReference type="EMBL" id="BQNB010011260">
    <property type="protein sequence ID" value="GJS88256.1"/>
    <property type="molecule type" value="Genomic_DNA"/>
</dbReference>
<dbReference type="PANTHER" id="PTHR45696">
    <property type="entry name" value="60S ACIDIC RIBOSOMAL PROTEIN P1"/>
    <property type="match status" value="1"/>
</dbReference>
<evidence type="ECO:0000313" key="2">
    <source>
        <dbReference type="Proteomes" id="UP001151760"/>
    </source>
</evidence>
<dbReference type="Proteomes" id="UP001151760">
    <property type="component" value="Unassembled WGS sequence"/>
</dbReference>
<reference evidence="1" key="2">
    <citation type="submission" date="2022-01" db="EMBL/GenBank/DDBJ databases">
        <authorList>
            <person name="Yamashiro T."/>
            <person name="Shiraishi A."/>
            <person name="Satake H."/>
            <person name="Nakayama K."/>
        </authorList>
    </citation>
    <scope>NUCLEOTIDE SEQUENCE</scope>
</reference>
<proteinExistence type="predicted"/>
<accession>A0ABQ4ZFE1</accession>
<reference evidence="1" key="1">
    <citation type="journal article" date="2022" name="Int. J. Mol. Sci.">
        <title>Draft Genome of Tanacetum Coccineum: Genomic Comparison of Closely Related Tanacetum-Family Plants.</title>
        <authorList>
            <person name="Yamashiro T."/>
            <person name="Shiraishi A."/>
            <person name="Nakayama K."/>
            <person name="Satake H."/>
        </authorList>
    </citation>
    <scope>NUCLEOTIDE SEQUENCE</scope>
</reference>